<dbReference type="RefSeq" id="WP_189003223.1">
    <property type="nucleotide sequence ID" value="NZ_BMOD01000009.1"/>
</dbReference>
<dbReference type="Gene3D" id="3.40.630.30">
    <property type="match status" value="1"/>
</dbReference>
<evidence type="ECO:0000259" key="1">
    <source>
        <dbReference type="PROSITE" id="PS51186"/>
    </source>
</evidence>
<dbReference type="Pfam" id="PF13302">
    <property type="entry name" value="Acetyltransf_3"/>
    <property type="match status" value="1"/>
</dbReference>
<protein>
    <submittedName>
        <fullName evidence="2">N-acetyltransferase</fullName>
    </submittedName>
</protein>
<name>A0ABQ2D0L7_9DEIO</name>
<proteinExistence type="predicted"/>
<reference evidence="3" key="1">
    <citation type="journal article" date="2019" name="Int. J. Syst. Evol. Microbiol.">
        <title>The Global Catalogue of Microorganisms (GCM) 10K type strain sequencing project: providing services to taxonomists for standard genome sequencing and annotation.</title>
        <authorList>
            <consortium name="The Broad Institute Genomics Platform"/>
            <consortium name="The Broad Institute Genome Sequencing Center for Infectious Disease"/>
            <person name="Wu L."/>
            <person name="Ma J."/>
        </authorList>
    </citation>
    <scope>NUCLEOTIDE SEQUENCE [LARGE SCALE GENOMIC DNA]</scope>
    <source>
        <strain evidence="3">JCM 14370</strain>
    </source>
</reference>
<sequence>MTEQETPKLLLRDVTSADLEVFFEHQKDPEARQMAAFTRPDPENRTAFDQHWQRILNNPENEIQTIEHDGLVVGQLGSFLMEGEREITYWLDRTHWGKNLATLALHLYLQKQHVRPLFARAAFDNVGSRRVLEKCGFQVVGEDLGFSEARDQETRELIFRLD</sequence>
<gene>
    <name evidence="2" type="ORF">GCM10008938_27040</name>
</gene>
<dbReference type="InterPro" id="IPR000182">
    <property type="entry name" value="GNAT_dom"/>
</dbReference>
<dbReference type="PANTHER" id="PTHR43328">
    <property type="entry name" value="ACETYLTRANSFERASE-RELATED"/>
    <property type="match status" value="1"/>
</dbReference>
<accession>A0ABQ2D0L7</accession>
<comment type="caution">
    <text evidence="2">The sequence shown here is derived from an EMBL/GenBank/DDBJ whole genome shotgun (WGS) entry which is preliminary data.</text>
</comment>
<dbReference type="InterPro" id="IPR016181">
    <property type="entry name" value="Acyl_CoA_acyltransferase"/>
</dbReference>
<evidence type="ECO:0000313" key="3">
    <source>
        <dbReference type="Proteomes" id="UP000632222"/>
    </source>
</evidence>
<organism evidence="2 3">
    <name type="scientific">Deinococcus roseus</name>
    <dbReference type="NCBI Taxonomy" id="392414"/>
    <lineage>
        <taxon>Bacteria</taxon>
        <taxon>Thermotogati</taxon>
        <taxon>Deinococcota</taxon>
        <taxon>Deinococci</taxon>
        <taxon>Deinococcales</taxon>
        <taxon>Deinococcaceae</taxon>
        <taxon>Deinococcus</taxon>
    </lineage>
</organism>
<dbReference type="PROSITE" id="PS51186">
    <property type="entry name" value="GNAT"/>
    <property type="match status" value="1"/>
</dbReference>
<keyword evidence="3" id="KW-1185">Reference proteome</keyword>
<dbReference type="EMBL" id="BMOD01000009">
    <property type="protein sequence ID" value="GGJ39559.1"/>
    <property type="molecule type" value="Genomic_DNA"/>
</dbReference>
<dbReference type="Proteomes" id="UP000632222">
    <property type="component" value="Unassembled WGS sequence"/>
</dbReference>
<feature type="domain" description="N-acetyltransferase" evidence="1">
    <location>
        <begin position="9"/>
        <end position="162"/>
    </location>
</feature>
<evidence type="ECO:0000313" key="2">
    <source>
        <dbReference type="EMBL" id="GGJ39559.1"/>
    </source>
</evidence>
<dbReference type="PANTHER" id="PTHR43328:SF1">
    <property type="entry name" value="N-ACETYLTRANSFERASE DOMAIN-CONTAINING PROTEIN"/>
    <property type="match status" value="1"/>
</dbReference>
<dbReference type="SUPFAM" id="SSF55729">
    <property type="entry name" value="Acyl-CoA N-acyltransferases (Nat)"/>
    <property type="match status" value="1"/>
</dbReference>